<evidence type="ECO:0000313" key="3">
    <source>
        <dbReference type="Proteomes" id="UP000250079"/>
    </source>
</evidence>
<keyword evidence="2" id="KW-0808">Transferase</keyword>
<proteinExistence type="predicted"/>
<dbReference type="NCBIfam" id="NF005698">
    <property type="entry name" value="PRK07508.1"/>
    <property type="match status" value="1"/>
</dbReference>
<feature type="domain" description="Chorismate-utilising enzyme C-terminal" evidence="1">
    <location>
        <begin position="147"/>
        <end position="402"/>
    </location>
</feature>
<dbReference type="PANTHER" id="PTHR11236:SF50">
    <property type="entry name" value="AMINODEOXYCHORISMATE SYNTHASE COMPONENT 1"/>
    <property type="match status" value="1"/>
</dbReference>
<dbReference type="SUPFAM" id="SSF56322">
    <property type="entry name" value="ADC synthase"/>
    <property type="match status" value="1"/>
</dbReference>
<evidence type="ECO:0000259" key="1">
    <source>
        <dbReference type="Pfam" id="PF00425"/>
    </source>
</evidence>
<sequence length="415" mass="46149">MRCTRIEYALTVELLSRLSSLQTCILHTPLLSDSIVYFDQGPVHGQPVLFKAPHCLITAWHPSEIDHAFGAIDAAREAGFWVAGYSSYELGYALEPTLQSLMPEQRKTPLMQFGVYAGPDVAAAQSLSDQSQPDAVRWDAWTPAVSKRDYERAFNRIHELIIAGDIYQANFTFALRSALEGKPLDFYFALARNQAVKYGAYVDLAEGPVLLSRSPELFFSLSAEGELTTRPMKGTVPRMSDPLEDSDNRQFLQQDEKNRAENLMIVDMLRNDLGRIALTGSVNVPRLFEVEQYETVYQMVSDIRATMRSDVSTRDLFNALHPCGSITGAPKIRAMQVIIDLEQRSRDAYCGAIGWLAPDGSARFSVGIRTISLLENNSMQLDVGGGIVYDSHAAGEYEEALWKVRFANPPPSLAP</sequence>
<evidence type="ECO:0000313" key="2">
    <source>
        <dbReference type="EMBL" id="ASJ71567.1"/>
    </source>
</evidence>
<dbReference type="InterPro" id="IPR015890">
    <property type="entry name" value="Chorismate_C"/>
</dbReference>
<dbReference type="Gene3D" id="3.60.120.10">
    <property type="entry name" value="Anthranilate synthase"/>
    <property type="match status" value="1"/>
</dbReference>
<accession>A0A2Z2NV79</accession>
<keyword evidence="3" id="KW-1185">Reference proteome</keyword>
<dbReference type="GO" id="GO:0000162">
    <property type="term" value="P:L-tryptophan biosynthetic process"/>
    <property type="evidence" value="ECO:0007669"/>
    <property type="project" value="TreeGrafter"/>
</dbReference>
<dbReference type="InterPro" id="IPR005802">
    <property type="entry name" value="ADC_synth_comp_1"/>
</dbReference>
<dbReference type="InterPro" id="IPR005801">
    <property type="entry name" value="ADC_synthase"/>
</dbReference>
<dbReference type="OrthoDB" id="9803598at2"/>
<dbReference type="EC" id="2.6.1.85" evidence="2"/>
<dbReference type="AlphaFoldDB" id="A0A2Z2NV79"/>
<dbReference type="GO" id="GO:0009396">
    <property type="term" value="P:folic acid-containing compound biosynthetic process"/>
    <property type="evidence" value="ECO:0007669"/>
    <property type="project" value="InterPro"/>
</dbReference>
<name>A0A2Z2NV79_9GAMM</name>
<dbReference type="Pfam" id="PF00425">
    <property type="entry name" value="Chorismate_bind"/>
    <property type="match status" value="1"/>
</dbReference>
<protein>
    <submittedName>
        <fullName evidence="2">Aminodeoxychorismate synthase component 1</fullName>
        <ecNumber evidence="2">2.6.1.85</ecNumber>
    </submittedName>
</protein>
<keyword evidence="2" id="KW-0032">Aminotransferase</keyword>
<dbReference type="GO" id="GO:0046820">
    <property type="term" value="F:4-amino-4-deoxychorismate synthase activity"/>
    <property type="evidence" value="ECO:0007669"/>
    <property type="project" value="UniProtKB-EC"/>
</dbReference>
<dbReference type="PRINTS" id="PR00095">
    <property type="entry name" value="ANTSNTHASEI"/>
</dbReference>
<organism evidence="2 3">
    <name type="scientific">Granulosicoccus antarcticus IMCC3135</name>
    <dbReference type="NCBI Taxonomy" id="1192854"/>
    <lineage>
        <taxon>Bacteria</taxon>
        <taxon>Pseudomonadati</taxon>
        <taxon>Pseudomonadota</taxon>
        <taxon>Gammaproteobacteria</taxon>
        <taxon>Chromatiales</taxon>
        <taxon>Granulosicoccaceae</taxon>
        <taxon>Granulosicoccus</taxon>
    </lineage>
</organism>
<dbReference type="PANTHER" id="PTHR11236">
    <property type="entry name" value="AMINOBENZOATE/ANTHRANILATE SYNTHASE"/>
    <property type="match status" value="1"/>
</dbReference>
<gene>
    <name evidence="2" type="primary">pabB</name>
    <name evidence="2" type="ORF">IMCC3135_07305</name>
</gene>
<dbReference type="KEGG" id="gai:IMCC3135_07305"/>
<reference evidence="2 3" key="1">
    <citation type="submission" date="2016-12" db="EMBL/GenBank/DDBJ databases">
        <authorList>
            <person name="Song W.-J."/>
            <person name="Kurnit D.M."/>
        </authorList>
    </citation>
    <scope>NUCLEOTIDE SEQUENCE [LARGE SCALE GENOMIC DNA]</scope>
    <source>
        <strain evidence="2 3">IMCC3135</strain>
    </source>
</reference>
<dbReference type="RefSeq" id="WP_088916995.1">
    <property type="nucleotide sequence ID" value="NZ_CP018632.1"/>
</dbReference>
<dbReference type="NCBIfam" id="TIGR00553">
    <property type="entry name" value="pabB"/>
    <property type="match status" value="1"/>
</dbReference>
<dbReference type="Proteomes" id="UP000250079">
    <property type="component" value="Chromosome"/>
</dbReference>
<dbReference type="InterPro" id="IPR019999">
    <property type="entry name" value="Anth_synth_I-like"/>
</dbReference>
<dbReference type="EMBL" id="CP018632">
    <property type="protein sequence ID" value="ASJ71567.1"/>
    <property type="molecule type" value="Genomic_DNA"/>
</dbReference>